<evidence type="ECO:0000259" key="5">
    <source>
        <dbReference type="PROSITE" id="PS51194"/>
    </source>
</evidence>
<dbReference type="InterPro" id="IPR014001">
    <property type="entry name" value="Helicase_ATP-bd"/>
</dbReference>
<dbReference type="Pfam" id="PF04434">
    <property type="entry name" value="SWIM"/>
    <property type="match status" value="1"/>
</dbReference>
<dbReference type="Gene3D" id="3.40.50.10810">
    <property type="entry name" value="Tandem AAA-ATPase domain"/>
    <property type="match status" value="1"/>
</dbReference>
<proteinExistence type="predicted"/>
<feature type="domain" description="SWIM-type" evidence="3">
    <location>
        <begin position="59"/>
        <end position="92"/>
    </location>
</feature>
<dbReference type="InterPro" id="IPR001650">
    <property type="entry name" value="Helicase_C-like"/>
</dbReference>
<evidence type="ECO:0000259" key="3">
    <source>
        <dbReference type="PROSITE" id="PS50966"/>
    </source>
</evidence>
<dbReference type="PANTHER" id="PTHR10799">
    <property type="entry name" value="SNF2/RAD54 HELICASE FAMILY"/>
    <property type="match status" value="1"/>
</dbReference>
<dbReference type="CDD" id="cd18793">
    <property type="entry name" value="SF2_C_SNF"/>
    <property type="match status" value="1"/>
</dbReference>
<organism evidence="6 9">
    <name type="scientific">Actinotignum timonense</name>
    <dbReference type="NCBI Taxonomy" id="1870995"/>
    <lineage>
        <taxon>Bacteria</taxon>
        <taxon>Bacillati</taxon>
        <taxon>Actinomycetota</taxon>
        <taxon>Actinomycetes</taxon>
        <taxon>Actinomycetales</taxon>
        <taxon>Actinomycetaceae</taxon>
        <taxon>Actinotignum</taxon>
    </lineage>
</organism>
<keyword evidence="2" id="KW-0863">Zinc-finger</keyword>
<evidence type="ECO:0000313" key="8">
    <source>
        <dbReference type="Proteomes" id="UP001284901"/>
    </source>
</evidence>
<keyword evidence="2" id="KW-0862">Zinc</keyword>
<evidence type="ECO:0000259" key="4">
    <source>
        <dbReference type="PROSITE" id="PS51192"/>
    </source>
</evidence>
<dbReference type="PROSITE" id="PS51194">
    <property type="entry name" value="HELICASE_CTER"/>
    <property type="match status" value="1"/>
</dbReference>
<dbReference type="InterPro" id="IPR007527">
    <property type="entry name" value="Znf_SWIM"/>
</dbReference>
<accession>A0AAW9HDP0</accession>
<dbReference type="SMART" id="SM00487">
    <property type="entry name" value="DEXDc"/>
    <property type="match status" value="1"/>
</dbReference>
<dbReference type="AlphaFoldDB" id="A0AAW9HDP0"/>
<dbReference type="Proteomes" id="UP001288320">
    <property type="component" value="Unassembled WGS sequence"/>
</dbReference>
<name>A0AAW9HDP0_9ACTO</name>
<evidence type="ECO:0000313" key="7">
    <source>
        <dbReference type="EMBL" id="MDY5146701.1"/>
    </source>
</evidence>
<dbReference type="InterPro" id="IPR049730">
    <property type="entry name" value="SNF2/RAD54-like_C"/>
</dbReference>
<dbReference type="RefSeq" id="WP_101595706.1">
    <property type="nucleotide sequence ID" value="NZ_CAUPFC010000012.1"/>
</dbReference>
<feature type="domain" description="Helicase C-terminal" evidence="5">
    <location>
        <begin position="898"/>
        <end position="1057"/>
    </location>
</feature>
<dbReference type="InterPro" id="IPR027417">
    <property type="entry name" value="P-loop_NTPase"/>
</dbReference>
<protein>
    <submittedName>
        <fullName evidence="6">SNF2-related protein</fullName>
    </submittedName>
</protein>
<reference evidence="6 8" key="1">
    <citation type="submission" date="2023-10" db="EMBL/GenBank/DDBJ databases">
        <title>Whole Genome based description of the genera Actinobaculum and Actinotignum reveals a complex phylogenetic relationship within the species included in the genus Actinotignum.</title>
        <authorList>
            <person name="Jensen C.S."/>
            <person name="Dargis R."/>
            <person name="Kemp M."/>
            <person name="Christensen J.J."/>
        </authorList>
    </citation>
    <scope>NUCLEOTIDE SEQUENCE</scope>
    <source>
        <strain evidence="7 8">SLA_B089</strain>
        <strain evidence="6">SLA_B245</strain>
    </source>
</reference>
<evidence type="ECO:0000256" key="2">
    <source>
        <dbReference type="PROSITE-ProRule" id="PRU00325"/>
    </source>
</evidence>
<keyword evidence="1" id="KW-0378">Hydrolase</keyword>
<keyword evidence="8" id="KW-1185">Reference proteome</keyword>
<evidence type="ECO:0000313" key="9">
    <source>
        <dbReference type="Proteomes" id="UP001288320"/>
    </source>
</evidence>
<dbReference type="SMART" id="SM00490">
    <property type="entry name" value="HELICc"/>
    <property type="match status" value="1"/>
</dbReference>
<dbReference type="EMBL" id="JAWNFV010000017">
    <property type="protein sequence ID" value="MDY5141195.1"/>
    <property type="molecule type" value="Genomic_DNA"/>
</dbReference>
<sequence length="1062" mass="116345">MAVTLSSKIAALTSDDYEVYFSPQTRARAERYAEDGHVLDISEDSEGITAHVLGNGHTYQVVIEDTDPLLAYCSCPVAQYCKHILATLLICAENAADRSWRTLLTRVLHQAQATPKTRGLGLILGRNSENGKITGMLYPAQRNLNGEWSRRSTAWSTIAPRYGSRANTEGFDPLQLSALRNLYEAARRNPYSNPNISLRDLGAAAMAYLRNVHDAGVELYCGDVDQPLRLAHDPWGVQLSLSAREPDSNDLLLRVLPETPNGTPAEVLAGTTPPLALSYEDGAYILGRLRSTIPDYLFQAAEDAHPLTIPAADVPVFELNLLPELPEDIPVVSPDGAFTPHRFAEPNLHALIRRPSAEDGAHYRHSAFLLEWYLGRRMLPADGSENPAESEGSESTSLYTELTVHRLLHEAPREQLTAVREIWTKATKLPPLDLLTTQSLDLSTYQTLREVVIPAWREAGITTTVMEDANLTIVTDTPVLSTSVSEENDWLDLNITVDVGEHQIPLNVLYEALTSGHDHLILGDVLIPLGSDFDALRQLLHDAAALGTVTPESISVPRARAHALDLSALANPQALTDALTQLDHLGEPVPVPETFQGTLRSYQEAGYSWLTHLARAHYGGILADDMGLGKTAQMLAMISGARAEGKLEGPVLVVAPTSVVPVWRSEAERFTPELRVHTITGSGKRRSLALANIAASADIVVTSYTLLRLERAEYAKVDWGGVILDEAQAVKNPSTVGYRAVAALTRPWTFAVTGTPVENSLSDLAALLALTSPGLLPGHARFTEQFQNPIEKFNDEEAAALLTRLVRPFMLRRRKAEVAKDLPARTVTELSVPLAPAHAQRYRKQLERERQEILGLIDDPNANRISILASLTRLRRMAIDPGLVDGRITTPPAKTNLLLEHLQQIIPEGHRALVFSQFTTYLERIAHQLDREGITYSYLDGSTRDRAGAIAAFRDGSAPVFLISLKAGGTGLTLTEADYVYIMDPWWNPAAEEQAIDRAHRIGQDKPVTVYRLASADTIEEKVIALQARKRELAGLVDEAARGPISGADIRSLLELTGPEGR</sequence>
<dbReference type="PROSITE" id="PS50966">
    <property type="entry name" value="ZF_SWIM"/>
    <property type="match status" value="1"/>
</dbReference>
<dbReference type="GO" id="GO:0016787">
    <property type="term" value="F:hydrolase activity"/>
    <property type="evidence" value="ECO:0007669"/>
    <property type="project" value="UniProtKB-KW"/>
</dbReference>
<dbReference type="PROSITE" id="PS51192">
    <property type="entry name" value="HELICASE_ATP_BIND_1"/>
    <property type="match status" value="1"/>
</dbReference>
<dbReference type="InterPro" id="IPR000330">
    <property type="entry name" value="SNF2_N"/>
</dbReference>
<comment type="caution">
    <text evidence="6">The sequence shown here is derived from an EMBL/GenBank/DDBJ whole genome shotgun (WGS) entry which is preliminary data.</text>
</comment>
<dbReference type="GO" id="GO:0008270">
    <property type="term" value="F:zinc ion binding"/>
    <property type="evidence" value="ECO:0007669"/>
    <property type="project" value="UniProtKB-KW"/>
</dbReference>
<dbReference type="GeneID" id="92813353"/>
<dbReference type="Proteomes" id="UP001284901">
    <property type="component" value="Unassembled WGS sequence"/>
</dbReference>
<evidence type="ECO:0000256" key="1">
    <source>
        <dbReference type="ARBA" id="ARBA00022801"/>
    </source>
</evidence>
<dbReference type="EMBL" id="JAWNFY010000017">
    <property type="protein sequence ID" value="MDY5146701.1"/>
    <property type="molecule type" value="Genomic_DNA"/>
</dbReference>
<keyword evidence="2" id="KW-0479">Metal-binding</keyword>
<dbReference type="Pfam" id="PF00271">
    <property type="entry name" value="Helicase_C"/>
    <property type="match status" value="1"/>
</dbReference>
<dbReference type="SUPFAM" id="SSF52540">
    <property type="entry name" value="P-loop containing nucleoside triphosphate hydrolases"/>
    <property type="match status" value="2"/>
</dbReference>
<gene>
    <name evidence="6" type="ORF">R6G74_07755</name>
    <name evidence="7" type="ORF">R6P33_06695</name>
</gene>
<dbReference type="InterPro" id="IPR038718">
    <property type="entry name" value="SNF2-like_sf"/>
</dbReference>
<dbReference type="GO" id="GO:0005524">
    <property type="term" value="F:ATP binding"/>
    <property type="evidence" value="ECO:0007669"/>
    <property type="project" value="InterPro"/>
</dbReference>
<feature type="domain" description="Helicase ATP-binding" evidence="4">
    <location>
        <begin position="611"/>
        <end position="774"/>
    </location>
</feature>
<evidence type="ECO:0000313" key="6">
    <source>
        <dbReference type="EMBL" id="MDY5141195.1"/>
    </source>
</evidence>
<dbReference type="Pfam" id="PF00176">
    <property type="entry name" value="SNF2-rel_dom"/>
    <property type="match status" value="1"/>
</dbReference>
<dbReference type="Gene3D" id="3.40.50.300">
    <property type="entry name" value="P-loop containing nucleotide triphosphate hydrolases"/>
    <property type="match status" value="1"/>
</dbReference>